<dbReference type="AlphaFoldDB" id="A0A419T0G9"/>
<dbReference type="Proteomes" id="UP000284277">
    <property type="component" value="Unassembled WGS sequence"/>
</dbReference>
<comment type="caution">
    <text evidence="1">The sequence shown here is derived from an EMBL/GenBank/DDBJ whole genome shotgun (WGS) entry which is preliminary data.</text>
</comment>
<protein>
    <submittedName>
        <fullName evidence="1">Uncharacterized protein</fullName>
    </submittedName>
</protein>
<dbReference type="RefSeq" id="WP_120197171.1">
    <property type="nucleotide sequence ID" value="NZ_MCIA01000023.1"/>
</dbReference>
<accession>A0A419T0G9</accession>
<evidence type="ECO:0000313" key="2">
    <source>
        <dbReference type="Proteomes" id="UP000284277"/>
    </source>
</evidence>
<name>A0A419T0G9_9FIRM</name>
<gene>
    <name evidence="1" type="ORF">BET01_03590</name>
</gene>
<keyword evidence="2" id="KW-1185">Reference proteome</keyword>
<proteinExistence type="predicted"/>
<organism evidence="1 2">
    <name type="scientific">Lacrimispora algidixylanolytica</name>
    <dbReference type="NCBI Taxonomy" id="94868"/>
    <lineage>
        <taxon>Bacteria</taxon>
        <taxon>Bacillati</taxon>
        <taxon>Bacillota</taxon>
        <taxon>Clostridia</taxon>
        <taxon>Lachnospirales</taxon>
        <taxon>Lachnospiraceae</taxon>
        <taxon>Lacrimispora</taxon>
    </lineage>
</organism>
<dbReference type="EMBL" id="MCIA01000023">
    <property type="protein sequence ID" value="RKD30952.1"/>
    <property type="molecule type" value="Genomic_DNA"/>
</dbReference>
<dbReference type="OrthoDB" id="1908888at2"/>
<evidence type="ECO:0000313" key="1">
    <source>
        <dbReference type="EMBL" id="RKD30952.1"/>
    </source>
</evidence>
<sequence length="105" mass="12114">MDLNQQLKELSQKYLFEDTNFKTDEQAPNLEVCLTLQEDHIECFIEKASQLNSIIESCSNMITMFDTSVPKEILMQTSLRCGKDNQLYIRTTPSMLNILVETLFG</sequence>
<reference evidence="1 2" key="1">
    <citation type="submission" date="2016-08" db="EMBL/GenBank/DDBJ databases">
        <title>A new outlook on sporulation: Clostridium algidixylanolyticum.</title>
        <authorList>
            <person name="Poppleton D.I."/>
            <person name="Gribaldo S."/>
        </authorList>
    </citation>
    <scope>NUCLEOTIDE SEQUENCE [LARGE SCALE GENOMIC DNA]</scope>
    <source>
        <strain evidence="1 2">SPL73</strain>
    </source>
</reference>